<accession>A0A5J4V742</accession>
<proteinExistence type="predicted"/>
<sequence>LIDKLNTTTKTFKRSLSQSQTGSSFPPSDSICSMQVLKRVGYGGKDESYFLPL</sequence>
<protein>
    <submittedName>
        <fullName evidence="1">Uncharacterized protein</fullName>
    </submittedName>
</protein>
<name>A0A5J4V742_9EUKA</name>
<dbReference type="Proteomes" id="UP000324800">
    <property type="component" value="Unassembled WGS sequence"/>
</dbReference>
<dbReference type="AlphaFoldDB" id="A0A5J4V742"/>
<reference evidence="1 2" key="1">
    <citation type="submission" date="2019-03" db="EMBL/GenBank/DDBJ databases">
        <title>Single cell metagenomics reveals metabolic interactions within the superorganism composed of flagellate Streblomastix strix and complex community of Bacteroidetes bacteria on its surface.</title>
        <authorList>
            <person name="Treitli S.C."/>
            <person name="Kolisko M."/>
            <person name="Husnik F."/>
            <person name="Keeling P."/>
            <person name="Hampl V."/>
        </authorList>
    </citation>
    <scope>NUCLEOTIDE SEQUENCE [LARGE SCALE GENOMIC DNA]</scope>
    <source>
        <strain evidence="1">ST1C</strain>
    </source>
</reference>
<comment type="caution">
    <text evidence="1">The sequence shown here is derived from an EMBL/GenBank/DDBJ whole genome shotgun (WGS) entry which is preliminary data.</text>
</comment>
<organism evidence="1 2">
    <name type="scientific">Streblomastix strix</name>
    <dbReference type="NCBI Taxonomy" id="222440"/>
    <lineage>
        <taxon>Eukaryota</taxon>
        <taxon>Metamonada</taxon>
        <taxon>Preaxostyla</taxon>
        <taxon>Oxymonadida</taxon>
        <taxon>Streblomastigidae</taxon>
        <taxon>Streblomastix</taxon>
    </lineage>
</organism>
<gene>
    <name evidence="1" type="ORF">EZS28_025843</name>
</gene>
<evidence type="ECO:0000313" key="1">
    <source>
        <dbReference type="EMBL" id="KAA6378629.1"/>
    </source>
</evidence>
<feature type="non-terminal residue" evidence="1">
    <location>
        <position position="1"/>
    </location>
</feature>
<evidence type="ECO:0000313" key="2">
    <source>
        <dbReference type="Proteomes" id="UP000324800"/>
    </source>
</evidence>
<dbReference type="EMBL" id="SNRW01009023">
    <property type="protein sequence ID" value="KAA6378629.1"/>
    <property type="molecule type" value="Genomic_DNA"/>
</dbReference>